<evidence type="ECO:0000313" key="2">
    <source>
        <dbReference type="EMBL" id="GFR11861.1"/>
    </source>
</evidence>
<proteinExistence type="predicted"/>
<sequence length="80" mass="8902">MSTPYKDFSHSGSPESHRVKENLPPPTIDREGLNSIKPSPNAHQNFIPQDRLLAAEGSKVTNYSHSNGRIFDADSDIINR</sequence>
<dbReference type="EMBL" id="BMAO01016871">
    <property type="protein sequence ID" value="GFR11861.1"/>
    <property type="molecule type" value="Genomic_DNA"/>
</dbReference>
<feature type="region of interest" description="Disordered" evidence="1">
    <location>
        <begin position="1"/>
        <end position="44"/>
    </location>
</feature>
<reference evidence="2" key="1">
    <citation type="submission" date="2020-07" db="EMBL/GenBank/DDBJ databases">
        <title>Multicomponent nature underlies the extraordinary mechanical properties of spider dragline silk.</title>
        <authorList>
            <person name="Kono N."/>
            <person name="Nakamura H."/>
            <person name="Mori M."/>
            <person name="Yoshida Y."/>
            <person name="Ohtoshi R."/>
            <person name="Malay A.D."/>
            <person name="Moran D.A.P."/>
            <person name="Tomita M."/>
            <person name="Numata K."/>
            <person name="Arakawa K."/>
        </authorList>
    </citation>
    <scope>NUCLEOTIDE SEQUENCE</scope>
</reference>
<protein>
    <submittedName>
        <fullName evidence="2">Uncharacterized protein</fullName>
    </submittedName>
</protein>
<dbReference type="Proteomes" id="UP000887116">
    <property type="component" value="Unassembled WGS sequence"/>
</dbReference>
<keyword evidence="3" id="KW-1185">Reference proteome</keyword>
<accession>A0A8X6LIB0</accession>
<comment type="caution">
    <text evidence="2">The sequence shown here is derived from an EMBL/GenBank/DDBJ whole genome shotgun (WGS) entry which is preliminary data.</text>
</comment>
<dbReference type="AlphaFoldDB" id="A0A8X6LIB0"/>
<organism evidence="2 3">
    <name type="scientific">Trichonephila clavata</name>
    <name type="common">Joro spider</name>
    <name type="synonym">Nephila clavata</name>
    <dbReference type="NCBI Taxonomy" id="2740835"/>
    <lineage>
        <taxon>Eukaryota</taxon>
        <taxon>Metazoa</taxon>
        <taxon>Ecdysozoa</taxon>
        <taxon>Arthropoda</taxon>
        <taxon>Chelicerata</taxon>
        <taxon>Arachnida</taxon>
        <taxon>Araneae</taxon>
        <taxon>Araneomorphae</taxon>
        <taxon>Entelegynae</taxon>
        <taxon>Araneoidea</taxon>
        <taxon>Nephilidae</taxon>
        <taxon>Trichonephila</taxon>
    </lineage>
</organism>
<evidence type="ECO:0000256" key="1">
    <source>
        <dbReference type="SAM" id="MobiDB-lite"/>
    </source>
</evidence>
<name>A0A8X6LIB0_TRICU</name>
<gene>
    <name evidence="2" type="ORF">TNCT_558141</name>
</gene>
<evidence type="ECO:0000313" key="3">
    <source>
        <dbReference type="Proteomes" id="UP000887116"/>
    </source>
</evidence>